<dbReference type="GO" id="GO:0004497">
    <property type="term" value="F:monooxygenase activity"/>
    <property type="evidence" value="ECO:0007669"/>
    <property type="project" value="UniProtKB-KW"/>
</dbReference>
<protein>
    <recommendedName>
        <fullName evidence="16">Cytochrome P450 family protein</fullName>
    </recommendedName>
</protein>
<comment type="caution">
    <text evidence="14">The sequence shown here is derived from an EMBL/GenBank/DDBJ whole genome shotgun (WGS) entry which is preliminary data.</text>
</comment>
<keyword evidence="11" id="KW-0472">Membrane</keyword>
<dbReference type="Gene3D" id="1.10.630.10">
    <property type="entry name" value="Cytochrome P450"/>
    <property type="match status" value="1"/>
</dbReference>
<evidence type="ECO:0000256" key="13">
    <source>
        <dbReference type="RuleBase" id="RU000461"/>
    </source>
</evidence>
<dbReference type="Proteomes" id="UP000695562">
    <property type="component" value="Unassembled WGS sequence"/>
</dbReference>
<dbReference type="PRINTS" id="PR00463">
    <property type="entry name" value="EP450I"/>
</dbReference>
<proteinExistence type="inferred from homology"/>
<reference evidence="14" key="1">
    <citation type="submission" date="2020-01" db="EMBL/GenBank/DDBJ databases">
        <title>Development of genomics and gene disruption for Polysphondylium violaceum indicates a role for the polyketide synthase stlB in stalk morphogenesis.</title>
        <authorList>
            <person name="Narita B."/>
            <person name="Kawabe Y."/>
            <person name="Kin K."/>
            <person name="Saito T."/>
            <person name="Gibbs R."/>
            <person name="Kuspa A."/>
            <person name="Muzny D."/>
            <person name="Queller D."/>
            <person name="Richards S."/>
            <person name="Strassman J."/>
            <person name="Sucgang R."/>
            <person name="Worley K."/>
            <person name="Schaap P."/>
        </authorList>
    </citation>
    <scope>NUCLEOTIDE SEQUENCE</scope>
    <source>
        <strain evidence="14">QSvi11</strain>
    </source>
</reference>
<evidence type="ECO:0000256" key="9">
    <source>
        <dbReference type="ARBA" id="ARBA00023004"/>
    </source>
</evidence>
<dbReference type="EMBL" id="AJWJ01000287">
    <property type="protein sequence ID" value="KAF2072353.1"/>
    <property type="molecule type" value="Genomic_DNA"/>
</dbReference>
<dbReference type="GO" id="GO:0016020">
    <property type="term" value="C:membrane"/>
    <property type="evidence" value="ECO:0007669"/>
    <property type="project" value="UniProtKB-SubCell"/>
</dbReference>
<evidence type="ECO:0008006" key="16">
    <source>
        <dbReference type="Google" id="ProtNLM"/>
    </source>
</evidence>
<keyword evidence="15" id="KW-1185">Reference proteome</keyword>
<dbReference type="OrthoDB" id="15258at2759"/>
<dbReference type="InterPro" id="IPR017972">
    <property type="entry name" value="Cyt_P450_CS"/>
</dbReference>
<keyword evidence="8 13" id="KW-0560">Oxidoreductase</keyword>
<dbReference type="Pfam" id="PF00067">
    <property type="entry name" value="p450"/>
    <property type="match status" value="1"/>
</dbReference>
<dbReference type="PROSITE" id="PS00086">
    <property type="entry name" value="CYTOCHROME_P450"/>
    <property type="match status" value="1"/>
</dbReference>
<evidence type="ECO:0000256" key="5">
    <source>
        <dbReference type="ARBA" id="ARBA00022692"/>
    </source>
</evidence>
<evidence type="ECO:0000256" key="4">
    <source>
        <dbReference type="ARBA" id="ARBA00022617"/>
    </source>
</evidence>
<feature type="binding site" description="axial binding residue" evidence="12">
    <location>
        <position position="425"/>
    </location>
    <ligand>
        <name>heme</name>
        <dbReference type="ChEBI" id="CHEBI:30413"/>
    </ligand>
    <ligandPart>
        <name>Fe</name>
        <dbReference type="ChEBI" id="CHEBI:18248"/>
    </ligandPart>
</feature>
<accession>A0A8J4PRJ2</accession>
<keyword evidence="7" id="KW-1133">Transmembrane helix</keyword>
<comment type="subcellular location">
    <subcellularLocation>
        <location evidence="2">Membrane</location>
        <topology evidence="2">Single-pass membrane protein</topology>
    </subcellularLocation>
</comment>
<evidence type="ECO:0000256" key="8">
    <source>
        <dbReference type="ARBA" id="ARBA00023002"/>
    </source>
</evidence>
<keyword evidence="10 13" id="KW-0503">Monooxygenase</keyword>
<evidence type="ECO:0000313" key="15">
    <source>
        <dbReference type="Proteomes" id="UP000695562"/>
    </source>
</evidence>
<evidence type="ECO:0000256" key="10">
    <source>
        <dbReference type="ARBA" id="ARBA00023033"/>
    </source>
</evidence>
<keyword evidence="6 12" id="KW-0479">Metal-binding</keyword>
<evidence type="ECO:0000256" key="12">
    <source>
        <dbReference type="PIRSR" id="PIRSR602401-1"/>
    </source>
</evidence>
<keyword evidence="5" id="KW-0812">Transmembrane</keyword>
<organism evidence="14 15">
    <name type="scientific">Polysphondylium violaceum</name>
    <dbReference type="NCBI Taxonomy" id="133409"/>
    <lineage>
        <taxon>Eukaryota</taxon>
        <taxon>Amoebozoa</taxon>
        <taxon>Evosea</taxon>
        <taxon>Eumycetozoa</taxon>
        <taxon>Dictyostelia</taxon>
        <taxon>Dictyosteliales</taxon>
        <taxon>Dictyosteliaceae</taxon>
        <taxon>Polysphondylium</taxon>
    </lineage>
</organism>
<keyword evidence="4 12" id="KW-0349">Heme</keyword>
<sequence length="481" mass="55561">MLTTILLLLIFYIIIDLIIKNRYPASSPPGPSFTLPIIGDLGKLRDLSPAQFFYQQSKIYGNIFRTWLGDQYTVVVSDPKLVREIFVKNFDNFVNRSDLLSLRLISNDYKTLSSGRDMVWKRNKEMIVQALTLKLRTHSSVIQENCEDLIKIMKDYQQTNQPFSPKLFLSNYTLNIILQFVFSFKLRFDDEIQGKIITQEVYELFDFVGHFGFGQFIKSIGYPYYFYKRYMDKSVLKNLKLLINQIVQDHLKKLDPENPKDILDAILLKTDQNDADDRQLPYLLAVDLLLAGVLTSADTIQFFLIAMANNPDIQEKAYQELNQVVEKGTQATIYHRPSTSYFNAIIKEVMRWRPIVPLGLPRAAKDDIYISEYFIPKDTQILINMDAIFTSEENWENPKDFIPERFINNTHSDLFIPFGVGPRSCIGVSLAMDEVYTACTNILLNFKVSSVDGNKIDDSSIADVTLHPKYDFSIKLTNRDN</sequence>
<dbReference type="CDD" id="cd20617">
    <property type="entry name" value="CYP1_2-like"/>
    <property type="match status" value="1"/>
</dbReference>
<dbReference type="InterPro" id="IPR050182">
    <property type="entry name" value="Cytochrome_P450_fam2"/>
</dbReference>
<dbReference type="AlphaFoldDB" id="A0A8J4PRJ2"/>
<keyword evidence="9 12" id="KW-0408">Iron</keyword>
<dbReference type="FunFam" id="1.10.630.10:FF:000068">
    <property type="entry name" value="Probable cytochrome P450 508A2"/>
    <property type="match status" value="1"/>
</dbReference>
<dbReference type="SUPFAM" id="SSF48264">
    <property type="entry name" value="Cytochrome P450"/>
    <property type="match status" value="1"/>
</dbReference>
<comment type="similarity">
    <text evidence="3 13">Belongs to the cytochrome P450 family.</text>
</comment>
<dbReference type="GO" id="GO:0016705">
    <property type="term" value="F:oxidoreductase activity, acting on paired donors, with incorporation or reduction of molecular oxygen"/>
    <property type="evidence" value="ECO:0007669"/>
    <property type="project" value="InterPro"/>
</dbReference>
<comment type="cofactor">
    <cofactor evidence="1 12">
        <name>heme</name>
        <dbReference type="ChEBI" id="CHEBI:30413"/>
    </cofactor>
</comment>
<evidence type="ECO:0000256" key="11">
    <source>
        <dbReference type="ARBA" id="ARBA00023136"/>
    </source>
</evidence>
<dbReference type="InterPro" id="IPR036396">
    <property type="entry name" value="Cyt_P450_sf"/>
</dbReference>
<dbReference type="PANTHER" id="PTHR24300:SF417">
    <property type="entry name" value="CYTOCHROME P450 508B1-RELATED"/>
    <property type="match status" value="1"/>
</dbReference>
<dbReference type="InterPro" id="IPR001128">
    <property type="entry name" value="Cyt_P450"/>
</dbReference>
<dbReference type="PANTHER" id="PTHR24300">
    <property type="entry name" value="CYTOCHROME P450 508A4-RELATED"/>
    <property type="match status" value="1"/>
</dbReference>
<evidence type="ECO:0000256" key="1">
    <source>
        <dbReference type="ARBA" id="ARBA00001971"/>
    </source>
</evidence>
<dbReference type="PRINTS" id="PR00385">
    <property type="entry name" value="P450"/>
</dbReference>
<name>A0A8J4PRJ2_9MYCE</name>
<evidence type="ECO:0000256" key="7">
    <source>
        <dbReference type="ARBA" id="ARBA00022989"/>
    </source>
</evidence>
<evidence type="ECO:0000313" key="14">
    <source>
        <dbReference type="EMBL" id="KAF2072353.1"/>
    </source>
</evidence>
<evidence type="ECO:0000256" key="6">
    <source>
        <dbReference type="ARBA" id="ARBA00022723"/>
    </source>
</evidence>
<gene>
    <name evidence="14" type="ORF">CYY_006323</name>
</gene>
<evidence type="ECO:0000256" key="3">
    <source>
        <dbReference type="ARBA" id="ARBA00010617"/>
    </source>
</evidence>
<dbReference type="GO" id="GO:0020037">
    <property type="term" value="F:heme binding"/>
    <property type="evidence" value="ECO:0007669"/>
    <property type="project" value="InterPro"/>
</dbReference>
<dbReference type="GO" id="GO:0005506">
    <property type="term" value="F:iron ion binding"/>
    <property type="evidence" value="ECO:0007669"/>
    <property type="project" value="InterPro"/>
</dbReference>
<dbReference type="InterPro" id="IPR002401">
    <property type="entry name" value="Cyt_P450_E_grp-I"/>
</dbReference>
<evidence type="ECO:0000256" key="2">
    <source>
        <dbReference type="ARBA" id="ARBA00004167"/>
    </source>
</evidence>